<dbReference type="PANTHER" id="PTHR31973:SF191">
    <property type="entry name" value="OS05G0489400 PROTEIN"/>
    <property type="match status" value="1"/>
</dbReference>
<name>A0A6A6M2F5_HEVBR</name>
<keyword evidence="3" id="KW-1185">Reference proteome</keyword>
<accession>A0A6A6M2F5</accession>
<feature type="region of interest" description="Disordered" evidence="1">
    <location>
        <begin position="1"/>
        <end position="47"/>
    </location>
</feature>
<proteinExistence type="predicted"/>
<evidence type="ECO:0000256" key="1">
    <source>
        <dbReference type="SAM" id="MobiDB-lite"/>
    </source>
</evidence>
<evidence type="ECO:0000313" key="3">
    <source>
        <dbReference type="Proteomes" id="UP000467840"/>
    </source>
</evidence>
<comment type="caution">
    <text evidence="2">The sequence shown here is derived from an EMBL/GenBank/DDBJ whole genome shotgun (WGS) entry which is preliminary data.</text>
</comment>
<feature type="compositionally biased region" description="Basic and acidic residues" evidence="1">
    <location>
        <begin position="13"/>
        <end position="37"/>
    </location>
</feature>
<protein>
    <submittedName>
        <fullName evidence="2">Uncharacterized protein</fullName>
    </submittedName>
</protein>
<dbReference type="AlphaFoldDB" id="A0A6A6M2F5"/>
<dbReference type="EMBL" id="JAAGAX010000008">
    <property type="protein sequence ID" value="KAF2307870.1"/>
    <property type="molecule type" value="Genomic_DNA"/>
</dbReference>
<gene>
    <name evidence="2" type="ORF">GH714_032792</name>
</gene>
<sequence>MSDEESDYAPSDDLWRDSDSDKEGGVRHPDFNSERNMQDPTSKVGPLKKAFNVGSKNLICLDGCWLKGTYGGQLLSAVTIDPNDCIFPIAYAVVKIKNG</sequence>
<reference evidence="2 3" key="1">
    <citation type="journal article" date="2020" name="Mol. Plant">
        <title>The Chromosome-Based Rubber Tree Genome Provides New Insights into Spurge Genome Evolution and Rubber Biosynthesis.</title>
        <authorList>
            <person name="Liu J."/>
            <person name="Shi C."/>
            <person name="Shi C.C."/>
            <person name="Li W."/>
            <person name="Zhang Q.J."/>
            <person name="Zhang Y."/>
            <person name="Li K."/>
            <person name="Lu H.F."/>
            <person name="Shi C."/>
            <person name="Zhu S.T."/>
            <person name="Xiao Z.Y."/>
            <person name="Nan H."/>
            <person name="Yue Y."/>
            <person name="Zhu X.G."/>
            <person name="Wu Y."/>
            <person name="Hong X.N."/>
            <person name="Fan G.Y."/>
            <person name="Tong Y."/>
            <person name="Zhang D."/>
            <person name="Mao C.L."/>
            <person name="Liu Y.L."/>
            <person name="Hao S.J."/>
            <person name="Liu W.Q."/>
            <person name="Lv M.Q."/>
            <person name="Zhang H.B."/>
            <person name="Liu Y."/>
            <person name="Hu-Tang G.R."/>
            <person name="Wang J.P."/>
            <person name="Wang J.H."/>
            <person name="Sun Y.H."/>
            <person name="Ni S.B."/>
            <person name="Chen W.B."/>
            <person name="Zhang X.C."/>
            <person name="Jiao Y.N."/>
            <person name="Eichler E.E."/>
            <person name="Li G.H."/>
            <person name="Liu X."/>
            <person name="Gao L.Z."/>
        </authorList>
    </citation>
    <scope>NUCLEOTIDE SEQUENCE [LARGE SCALE GENOMIC DNA]</scope>
    <source>
        <strain evidence="3">cv. GT1</strain>
        <tissue evidence="2">Leaf</tissue>
    </source>
</reference>
<evidence type="ECO:0000313" key="2">
    <source>
        <dbReference type="EMBL" id="KAF2307870.1"/>
    </source>
</evidence>
<dbReference type="PANTHER" id="PTHR31973">
    <property type="entry name" value="POLYPROTEIN, PUTATIVE-RELATED"/>
    <property type="match status" value="1"/>
</dbReference>
<dbReference type="Proteomes" id="UP000467840">
    <property type="component" value="Chromosome 9"/>
</dbReference>
<organism evidence="2 3">
    <name type="scientific">Hevea brasiliensis</name>
    <name type="common">Para rubber tree</name>
    <name type="synonym">Siphonia brasiliensis</name>
    <dbReference type="NCBI Taxonomy" id="3981"/>
    <lineage>
        <taxon>Eukaryota</taxon>
        <taxon>Viridiplantae</taxon>
        <taxon>Streptophyta</taxon>
        <taxon>Embryophyta</taxon>
        <taxon>Tracheophyta</taxon>
        <taxon>Spermatophyta</taxon>
        <taxon>Magnoliopsida</taxon>
        <taxon>eudicotyledons</taxon>
        <taxon>Gunneridae</taxon>
        <taxon>Pentapetalae</taxon>
        <taxon>rosids</taxon>
        <taxon>fabids</taxon>
        <taxon>Malpighiales</taxon>
        <taxon>Euphorbiaceae</taxon>
        <taxon>Crotonoideae</taxon>
        <taxon>Micrandreae</taxon>
        <taxon>Hevea</taxon>
    </lineage>
</organism>